<dbReference type="InterPro" id="IPR000245">
    <property type="entry name" value="ATPase_proteolipid_csu"/>
</dbReference>
<dbReference type="InterPro" id="IPR011555">
    <property type="entry name" value="ATPase_proteolipid_su_C_euk"/>
</dbReference>
<feature type="transmembrane region" description="Helical" evidence="16">
    <location>
        <begin position="124"/>
        <end position="150"/>
    </location>
</feature>
<evidence type="ECO:0000256" key="10">
    <source>
        <dbReference type="ARBA" id="ARBA00023136"/>
    </source>
</evidence>
<dbReference type="Gene3D" id="1.20.120.610">
    <property type="entry name" value="lithium bound rotor ring of v- atpase"/>
    <property type="match status" value="1"/>
</dbReference>
<evidence type="ECO:0000256" key="9">
    <source>
        <dbReference type="ARBA" id="ARBA00023065"/>
    </source>
</evidence>
<feature type="domain" description="B30.2/SPRY" evidence="17">
    <location>
        <begin position="260"/>
        <end position="449"/>
    </location>
</feature>
<evidence type="ECO:0000256" key="6">
    <source>
        <dbReference type="ARBA" id="ARBA00022448"/>
    </source>
</evidence>
<evidence type="ECO:0000256" key="5">
    <source>
        <dbReference type="ARBA" id="ARBA00014684"/>
    </source>
</evidence>
<organism evidence="20 21">
    <name type="scientific">Cirrhinus molitorella</name>
    <name type="common">mud carp</name>
    <dbReference type="NCBI Taxonomy" id="172907"/>
    <lineage>
        <taxon>Eukaryota</taxon>
        <taxon>Metazoa</taxon>
        <taxon>Chordata</taxon>
        <taxon>Craniata</taxon>
        <taxon>Vertebrata</taxon>
        <taxon>Euteleostomi</taxon>
        <taxon>Actinopterygii</taxon>
        <taxon>Neopterygii</taxon>
        <taxon>Teleostei</taxon>
        <taxon>Ostariophysi</taxon>
        <taxon>Cypriniformes</taxon>
        <taxon>Cyprinidae</taxon>
        <taxon>Labeoninae</taxon>
        <taxon>Labeonini</taxon>
        <taxon>Cirrhinus</taxon>
    </lineage>
</organism>
<gene>
    <name evidence="20" type="ORF">QQF64_024625</name>
</gene>
<dbReference type="InterPro" id="IPR013320">
    <property type="entry name" value="ConA-like_dom_sf"/>
</dbReference>
<dbReference type="InterPro" id="IPR001496">
    <property type="entry name" value="SOCS_box"/>
</dbReference>
<dbReference type="SUPFAM" id="SSF81333">
    <property type="entry name" value="F1F0 ATP synthase subunit C"/>
    <property type="match status" value="2"/>
</dbReference>
<feature type="transmembrane region" description="Helical" evidence="16">
    <location>
        <begin position="54"/>
        <end position="75"/>
    </location>
</feature>
<feature type="region of interest" description="Disordered" evidence="15">
    <location>
        <begin position="498"/>
        <end position="525"/>
    </location>
</feature>
<evidence type="ECO:0000256" key="12">
    <source>
        <dbReference type="ARBA" id="ARBA00029494"/>
    </source>
</evidence>
<evidence type="ECO:0000256" key="15">
    <source>
        <dbReference type="SAM" id="MobiDB-lite"/>
    </source>
</evidence>
<evidence type="ECO:0000256" key="3">
    <source>
        <dbReference type="ARBA" id="ARBA00007296"/>
    </source>
</evidence>
<dbReference type="InterPro" id="IPR001870">
    <property type="entry name" value="B30.2/SPRY"/>
</dbReference>
<reference evidence="20 21" key="1">
    <citation type="submission" date="2023-09" db="EMBL/GenBank/DDBJ databases">
        <authorList>
            <person name="Wang M."/>
        </authorList>
    </citation>
    <scope>NUCLEOTIDE SEQUENCE [LARGE SCALE GENOMIC DNA]</scope>
    <source>
        <strain evidence="20">GT-2023</strain>
        <tissue evidence="20">Liver</tissue>
    </source>
</reference>
<dbReference type="CDD" id="cd12876">
    <property type="entry name" value="SPRY_SOCS3"/>
    <property type="match status" value="1"/>
</dbReference>
<evidence type="ECO:0000256" key="2">
    <source>
        <dbReference type="ARBA" id="ARBA00004906"/>
    </source>
</evidence>
<evidence type="ECO:0000259" key="19">
    <source>
        <dbReference type="PROSITE" id="PS50835"/>
    </source>
</evidence>
<evidence type="ECO:0000256" key="11">
    <source>
        <dbReference type="ARBA" id="ARBA00029431"/>
    </source>
</evidence>
<name>A0ABR3NLS7_9TELE</name>
<dbReference type="CDD" id="cd18175">
    <property type="entry name" value="ATP-synt_Vo_c_ATP6C_rpt1"/>
    <property type="match status" value="1"/>
</dbReference>
<dbReference type="InterPro" id="IPR035921">
    <property type="entry name" value="F/V-ATP_Csub_sf"/>
</dbReference>
<proteinExistence type="inferred from homology"/>
<dbReference type="Pfam" id="PF00622">
    <property type="entry name" value="SPRY"/>
    <property type="match status" value="1"/>
</dbReference>
<dbReference type="InterPro" id="IPR002379">
    <property type="entry name" value="ATPase_proteolipid_c-like_dom"/>
</dbReference>
<dbReference type="PROSITE" id="PS50225">
    <property type="entry name" value="SOCS"/>
    <property type="match status" value="1"/>
</dbReference>
<evidence type="ECO:0000256" key="16">
    <source>
        <dbReference type="SAM" id="Phobius"/>
    </source>
</evidence>
<evidence type="ECO:0000256" key="13">
    <source>
        <dbReference type="ARBA" id="ARBA00031057"/>
    </source>
</evidence>
<sequence>MSAQSPQYSPFFAVMGASAAMVFSALGAAYGTAKSGTGIAAMSVMRPELIMKSIIPVVMAGIIAIYGLVVAVLIANNISETVSLYKSFLHLGAGLSVGLSGLAAGFAIGIVGDAGVRGTAQQPRLFVGMILILIFAEVLGLYGLIVALILSTKGIRDSNDRSGIPERQVRGLLVGMSRRSRNSRAWRYVWSGIRRDADARALVLASENDEWSYDRQQYSDSDSEAEYPAIVPAVPSAVPVTGESYCSCDSQMELSCNPRLRGYTHLRDCHCGEDDQDFDWVWDEGSRSSATLLSCENRKVSFHSEYSCGTAAIRGSKELSEGQHFWEIKMTSPVYGTDMMVGIGTSDVNLDKYRHTFCSLLGKDEDSWGLSYTGLLHHNGDKVSFSSRFGQGSIIGVHLDTWHGTLTFYKNRKCIGIAATEMKNKHVFPMACSTAAKSSMKVIRSVSAPTSLQYLCCSRLRKLLPSGVDALRVLPLPPGLRHLLHSKLGWVLSLDHTHTHSNTHTPPGPSSGSDSEGCSSDPEACQVKQTGSMVKKKRLRLIAEMARKIRAYRELKNRPQDSQRYALDYDTMTRPFTGKKLPVLAWKDVQRETRLFTLLAGMRMFGVGRLFTRKSWLEEHTDPCYWKITKVKVDYTAENMDHGKAWGILTFKGKEEPKEHEVDKVMYHDWRLVPKHEEEVFKRCEPVPEPPVRYARYPPLLRAMILAQQAKQLGVDVSTIPEPTLPLKRDVLLNYEYFRSQDEKKKQEGTPV</sequence>
<evidence type="ECO:0000256" key="8">
    <source>
        <dbReference type="ARBA" id="ARBA00022989"/>
    </source>
</evidence>
<dbReference type="CDD" id="cd18176">
    <property type="entry name" value="ATP-synt_Vo_c_ATP6C_rpt2"/>
    <property type="match status" value="1"/>
</dbReference>
<dbReference type="InterPro" id="IPR003877">
    <property type="entry name" value="SPRY_dom"/>
</dbReference>
<keyword evidence="8 16" id="KW-1133">Transmembrane helix</keyword>
<dbReference type="Pfam" id="PF16053">
    <property type="entry name" value="MRP-S34"/>
    <property type="match status" value="1"/>
</dbReference>
<dbReference type="PRINTS" id="PR00122">
    <property type="entry name" value="VACATPASE"/>
</dbReference>
<protein>
    <recommendedName>
        <fullName evidence="5">SPRY domain-containing SOCS box protein 3</fullName>
    </recommendedName>
    <alternativeName>
        <fullName evidence="12">V-type proton ATPase 16 kDa proteolipid subunit c</fullName>
    </alternativeName>
    <alternativeName>
        <fullName evidence="13">Vacuolar proton pump 16 kDa proteolipid subunit c</fullName>
    </alternativeName>
</protein>
<dbReference type="InterPro" id="IPR032053">
    <property type="entry name" value="Ribosomal_mS34"/>
</dbReference>
<comment type="similarity">
    <text evidence="3">Belongs to the V-ATPase proteolipid subunit family.</text>
</comment>
<dbReference type="PANTHER" id="PTHR28589:SF1">
    <property type="entry name" value="SMALL RIBOSOMAL SUBUNIT PROTEIN MS34"/>
    <property type="match status" value="1"/>
</dbReference>
<dbReference type="PROSITE" id="PS50188">
    <property type="entry name" value="B302_SPRY"/>
    <property type="match status" value="1"/>
</dbReference>
<dbReference type="InterPro" id="IPR043136">
    <property type="entry name" value="B30.2/SPRY_sf"/>
</dbReference>
<comment type="caution">
    <text evidence="20">The sequence shown here is derived from an EMBL/GenBank/DDBJ whole genome shotgun (WGS) entry which is preliminary data.</text>
</comment>
<dbReference type="SMART" id="SM00449">
    <property type="entry name" value="SPRY"/>
    <property type="match status" value="1"/>
</dbReference>
<comment type="similarity">
    <text evidence="4">Belongs to the SPSB family.</text>
</comment>
<dbReference type="NCBIfam" id="TIGR01100">
    <property type="entry name" value="V_ATP_synt_C"/>
    <property type="match status" value="1"/>
</dbReference>
<keyword evidence="6" id="KW-0813">Transport</keyword>
<keyword evidence="9" id="KW-0406">Ion transport</keyword>
<keyword evidence="10 16" id="KW-0472">Membrane</keyword>
<feature type="compositionally biased region" description="Low complexity" evidence="15">
    <location>
        <begin position="500"/>
        <end position="522"/>
    </location>
</feature>
<evidence type="ECO:0000313" key="20">
    <source>
        <dbReference type="EMBL" id="KAL1277952.1"/>
    </source>
</evidence>
<evidence type="ECO:0000256" key="7">
    <source>
        <dbReference type="ARBA" id="ARBA00022692"/>
    </source>
</evidence>
<evidence type="ECO:0000256" key="1">
    <source>
        <dbReference type="ARBA" id="ARBA00004644"/>
    </source>
</evidence>
<dbReference type="PROSITE" id="PS50835">
    <property type="entry name" value="IG_LIKE"/>
    <property type="match status" value="1"/>
</dbReference>
<dbReference type="Gene3D" id="2.60.120.920">
    <property type="match status" value="1"/>
</dbReference>
<dbReference type="SUPFAM" id="SSF49899">
    <property type="entry name" value="Concanavalin A-like lectins/glucanases"/>
    <property type="match status" value="1"/>
</dbReference>
<comment type="pathway">
    <text evidence="2">Protein modification; protein ubiquitination.</text>
</comment>
<accession>A0ABR3NLS7</accession>
<keyword evidence="21" id="KW-1185">Reference proteome</keyword>
<dbReference type="EMBL" id="JAYMGO010000003">
    <property type="protein sequence ID" value="KAL1277952.1"/>
    <property type="molecule type" value="Genomic_DNA"/>
</dbReference>
<dbReference type="Pfam" id="PF00137">
    <property type="entry name" value="ATP-synt_C"/>
    <property type="match status" value="2"/>
</dbReference>
<comment type="subcellular location">
    <subcellularLocation>
        <location evidence="11">Cytoplasmic vesicle</location>
        <location evidence="11">Clathrin-coated vesicle membrane</location>
        <topology evidence="11">Multi-pass membrane protein</topology>
    </subcellularLocation>
    <subcellularLocation>
        <location evidence="1">Cytoplasmic vesicle</location>
        <location evidence="1">Secretory vesicle</location>
        <location evidence="1">Synaptic vesicle membrane</location>
        <topology evidence="1">Multi-pass membrane protein</topology>
    </subcellularLocation>
</comment>
<dbReference type="InterPro" id="IPR035754">
    <property type="entry name" value="SPRY_SPSB3"/>
</dbReference>
<feature type="domain" description="Ig-like" evidence="19">
    <location>
        <begin position="228"/>
        <end position="320"/>
    </location>
</feature>
<feature type="transmembrane region" description="Helical" evidence="16">
    <location>
        <begin position="87"/>
        <end position="112"/>
    </location>
</feature>
<feature type="domain" description="SOCS box" evidence="18">
    <location>
        <begin position="447"/>
        <end position="484"/>
    </location>
</feature>
<dbReference type="InterPro" id="IPR007110">
    <property type="entry name" value="Ig-like_dom"/>
</dbReference>
<evidence type="ECO:0000256" key="14">
    <source>
        <dbReference type="ARBA" id="ARBA00046606"/>
    </source>
</evidence>
<evidence type="ECO:0000259" key="17">
    <source>
        <dbReference type="PROSITE" id="PS50188"/>
    </source>
</evidence>
<dbReference type="Proteomes" id="UP001558613">
    <property type="component" value="Unassembled WGS sequence"/>
</dbReference>
<feature type="transmembrane region" description="Helical" evidence="16">
    <location>
        <begin position="12"/>
        <end position="33"/>
    </location>
</feature>
<evidence type="ECO:0000256" key="4">
    <source>
        <dbReference type="ARBA" id="ARBA00010910"/>
    </source>
</evidence>
<dbReference type="PANTHER" id="PTHR28589">
    <property type="entry name" value="28S RIBOSOMAL PROTEIN S34, MITOCHONDRIAL"/>
    <property type="match status" value="1"/>
</dbReference>
<evidence type="ECO:0000259" key="18">
    <source>
        <dbReference type="PROSITE" id="PS50225"/>
    </source>
</evidence>
<evidence type="ECO:0000313" key="21">
    <source>
        <dbReference type="Proteomes" id="UP001558613"/>
    </source>
</evidence>
<keyword evidence="7 16" id="KW-0812">Transmembrane</keyword>
<comment type="subunit">
    <text evidence="14">V-ATPase is a heteromultimeric enzyme made up of two complexes: the ATP-hydrolytic V1 complex and the proton translocation V0 complex. The V1 complex consists of three catalytic AB heterodimers that form a heterohexamer, three peripheral stalks each consisting of EG heterodimers, one central rotor including subunits D and F, and the regulatory subunits C and H. The proton translocation complex V0 consists of the proton transport subunit a, a ring of proteolipid subunits c9c'', rotary subunit d, subunits e and f, and the accessory subunits ATP6AP1/Ac45 and ATP6AP2/PRR. Interacts with the V0 complex V-ATPase subunit a4 ATP6V0A4. Interacts with LASS2. Interacts with RNF182; this interaction leads to ubiquitination and degradation via the proteasome pathway.</text>
</comment>